<organism evidence="8 9">
    <name type="scientific">Clostridium punense</name>
    <dbReference type="NCBI Taxonomy" id="1054297"/>
    <lineage>
        <taxon>Bacteria</taxon>
        <taxon>Bacillati</taxon>
        <taxon>Bacillota</taxon>
        <taxon>Clostridia</taxon>
        <taxon>Eubacteriales</taxon>
        <taxon>Clostridiaceae</taxon>
        <taxon>Clostridium</taxon>
    </lineage>
</organism>
<dbReference type="Proteomes" id="UP001519308">
    <property type="component" value="Unassembled WGS sequence"/>
</dbReference>
<evidence type="ECO:0000256" key="5">
    <source>
        <dbReference type="SAM" id="MobiDB-lite"/>
    </source>
</evidence>
<dbReference type="PROSITE" id="PS51257">
    <property type="entry name" value="PROKAR_LIPOPROTEIN"/>
    <property type="match status" value="1"/>
</dbReference>
<evidence type="ECO:0000256" key="1">
    <source>
        <dbReference type="ARBA" id="ARBA00004196"/>
    </source>
</evidence>
<proteinExistence type="inferred from homology"/>
<dbReference type="PANTHER" id="PTHR30290:SF10">
    <property type="entry name" value="PERIPLASMIC OLIGOPEPTIDE-BINDING PROTEIN-RELATED"/>
    <property type="match status" value="1"/>
</dbReference>
<reference evidence="8 9" key="1">
    <citation type="submission" date="2021-03" db="EMBL/GenBank/DDBJ databases">
        <title>Genomic Encyclopedia of Type Strains, Phase IV (KMG-IV): sequencing the most valuable type-strain genomes for metagenomic binning, comparative biology and taxonomic classification.</title>
        <authorList>
            <person name="Goeker M."/>
        </authorList>
    </citation>
    <scope>NUCLEOTIDE SEQUENCE [LARGE SCALE GENOMIC DNA]</scope>
    <source>
        <strain evidence="8 9">DSM 28650</strain>
    </source>
</reference>
<keyword evidence="9" id="KW-1185">Reference proteome</keyword>
<dbReference type="CDD" id="cd08504">
    <property type="entry name" value="PBP2_OppA"/>
    <property type="match status" value="1"/>
</dbReference>
<name>A0ABS4JZP4_9CLOT</name>
<dbReference type="InterPro" id="IPR039424">
    <property type="entry name" value="SBP_5"/>
</dbReference>
<evidence type="ECO:0000256" key="2">
    <source>
        <dbReference type="ARBA" id="ARBA00005695"/>
    </source>
</evidence>
<dbReference type="Gene3D" id="3.40.190.10">
    <property type="entry name" value="Periplasmic binding protein-like II"/>
    <property type="match status" value="1"/>
</dbReference>
<feature type="signal peptide" evidence="6">
    <location>
        <begin position="1"/>
        <end position="22"/>
    </location>
</feature>
<evidence type="ECO:0000313" key="8">
    <source>
        <dbReference type="EMBL" id="MBP2020999.1"/>
    </source>
</evidence>
<dbReference type="InterPro" id="IPR030678">
    <property type="entry name" value="Peptide/Ni-bd"/>
</dbReference>
<protein>
    <submittedName>
        <fullName evidence="8">Oligopeptide transport system substrate-binding protein</fullName>
    </submittedName>
</protein>
<comment type="similarity">
    <text evidence="2">Belongs to the bacterial solute-binding protein 5 family.</text>
</comment>
<dbReference type="RefSeq" id="WP_021284472.1">
    <property type="nucleotide sequence ID" value="NZ_JAGGLL010000004.1"/>
</dbReference>
<dbReference type="Gene3D" id="3.10.105.10">
    <property type="entry name" value="Dipeptide-binding Protein, Domain 3"/>
    <property type="match status" value="1"/>
</dbReference>
<sequence>MKSKKWLSSLLVATMVGTSAFAFVGCKDKNPEPAQNPGTDAPKPSETVKKDADQFLKLVFIEPSTLDPNEASDVDSFTIINATQEGLARVKVVNDEDKMEPAGAKSWEVSPDGLVWTFHLRENNKWSDGVPVTAQHYVDSFLRLLDKDKAFPYAYFVYEIKGAKAFNEGTGKKEDVGVVAKDDKTLQITLDRPTPYFEKKLNFTAFFPIRLDVIQKGGENWNTDHTKQVYCGPYKIKDWVRNNSISFEKNTDYWDAQNVYIQRVEMNDIQEFSTQAQLFESKELDVTGARQEYIEKWTEKAKKGEFVAGVGDTASSNYVGFNNEGGPSGIMNNKKVRLAFSMAFDREEYLKTLLGRYTPAYGWIPKALHSNKDMYRTVTKEPLKDMATDYVNKPEKIQALLKEGLKELGKDTSDLKNIKVKFVTYGDTAASKQSQEWWEQQFEKNLGIDLQMEVLGNYTLWKQAVDDMKFDIITYGWVGDFDDPINFLDMWVSNSGNNGLKFKNEEFDKLVNDLDKEVDPAKRLKAYQRMEEILVKEDAAFAPLYYGDTRRFLQNYVKDFMYPKFGPTYEWRWAYTEGR</sequence>
<dbReference type="InterPro" id="IPR000914">
    <property type="entry name" value="SBP_5_dom"/>
</dbReference>
<dbReference type="PIRSF" id="PIRSF002741">
    <property type="entry name" value="MppA"/>
    <property type="match status" value="1"/>
</dbReference>
<evidence type="ECO:0000256" key="4">
    <source>
        <dbReference type="ARBA" id="ARBA00022729"/>
    </source>
</evidence>
<evidence type="ECO:0000256" key="3">
    <source>
        <dbReference type="ARBA" id="ARBA00022448"/>
    </source>
</evidence>
<comment type="subcellular location">
    <subcellularLocation>
        <location evidence="1">Cell envelope</location>
    </subcellularLocation>
</comment>
<gene>
    <name evidence="8" type="ORF">J2Z44_000783</name>
</gene>
<dbReference type="EMBL" id="JAGGLL010000004">
    <property type="protein sequence ID" value="MBP2020999.1"/>
    <property type="molecule type" value="Genomic_DNA"/>
</dbReference>
<evidence type="ECO:0000259" key="7">
    <source>
        <dbReference type="Pfam" id="PF00496"/>
    </source>
</evidence>
<dbReference type="Pfam" id="PF00496">
    <property type="entry name" value="SBP_bac_5"/>
    <property type="match status" value="1"/>
</dbReference>
<keyword evidence="3" id="KW-0813">Transport</keyword>
<dbReference type="SUPFAM" id="SSF53850">
    <property type="entry name" value="Periplasmic binding protein-like II"/>
    <property type="match status" value="1"/>
</dbReference>
<feature type="domain" description="Solute-binding protein family 5" evidence="7">
    <location>
        <begin position="98"/>
        <end position="498"/>
    </location>
</feature>
<evidence type="ECO:0000256" key="6">
    <source>
        <dbReference type="SAM" id="SignalP"/>
    </source>
</evidence>
<keyword evidence="4 6" id="KW-0732">Signal</keyword>
<dbReference type="PANTHER" id="PTHR30290">
    <property type="entry name" value="PERIPLASMIC BINDING COMPONENT OF ABC TRANSPORTER"/>
    <property type="match status" value="1"/>
</dbReference>
<dbReference type="Gene3D" id="3.90.76.10">
    <property type="entry name" value="Dipeptide-binding Protein, Domain 1"/>
    <property type="match status" value="1"/>
</dbReference>
<feature type="region of interest" description="Disordered" evidence="5">
    <location>
        <begin position="28"/>
        <end position="47"/>
    </location>
</feature>
<feature type="chain" id="PRO_5046660081" evidence="6">
    <location>
        <begin position="23"/>
        <end position="579"/>
    </location>
</feature>
<comment type="caution">
    <text evidence="8">The sequence shown here is derived from an EMBL/GenBank/DDBJ whole genome shotgun (WGS) entry which is preliminary data.</text>
</comment>
<accession>A0ABS4JZP4</accession>
<evidence type="ECO:0000313" key="9">
    <source>
        <dbReference type="Proteomes" id="UP001519308"/>
    </source>
</evidence>